<dbReference type="InterPro" id="IPR011989">
    <property type="entry name" value="ARM-like"/>
</dbReference>
<keyword evidence="2" id="KW-1185">Reference proteome</keyword>
<proteinExistence type="predicted"/>
<organism evidence="1 2">
    <name type="scientific">Fontibacter flavus</name>
    <dbReference type="NCBI Taxonomy" id="654838"/>
    <lineage>
        <taxon>Bacteria</taxon>
        <taxon>Pseudomonadati</taxon>
        <taxon>Bacteroidota</taxon>
        <taxon>Cytophagia</taxon>
        <taxon>Cytophagales</taxon>
        <taxon>Cyclobacteriaceae</taxon>
        <taxon>Fontibacter</taxon>
    </lineage>
</organism>
<name>A0ABV6FQM7_9BACT</name>
<dbReference type="SUPFAM" id="SSF48371">
    <property type="entry name" value="ARM repeat"/>
    <property type="match status" value="1"/>
</dbReference>
<dbReference type="Gene3D" id="1.25.10.10">
    <property type="entry name" value="Leucine-rich Repeat Variant"/>
    <property type="match status" value="1"/>
</dbReference>
<reference evidence="1 2" key="1">
    <citation type="submission" date="2024-09" db="EMBL/GenBank/DDBJ databases">
        <authorList>
            <person name="Sun Q."/>
            <person name="Mori K."/>
        </authorList>
    </citation>
    <scope>NUCLEOTIDE SEQUENCE [LARGE SCALE GENOMIC DNA]</scope>
    <source>
        <strain evidence="1 2">CCM 7650</strain>
    </source>
</reference>
<dbReference type="EMBL" id="JBHLWI010000009">
    <property type="protein sequence ID" value="MFC0262177.1"/>
    <property type="molecule type" value="Genomic_DNA"/>
</dbReference>
<accession>A0ABV6FQM7</accession>
<dbReference type="Pfam" id="PF13646">
    <property type="entry name" value="HEAT_2"/>
    <property type="match status" value="1"/>
</dbReference>
<gene>
    <name evidence="1" type="ORF">ACFFIP_05735</name>
</gene>
<evidence type="ECO:0000313" key="1">
    <source>
        <dbReference type="EMBL" id="MFC0262177.1"/>
    </source>
</evidence>
<dbReference type="RefSeq" id="WP_382386615.1">
    <property type="nucleotide sequence ID" value="NZ_JBHLWI010000009.1"/>
</dbReference>
<dbReference type="InterPro" id="IPR016024">
    <property type="entry name" value="ARM-type_fold"/>
</dbReference>
<sequence length="177" mass="20648">MQQKIQDLFRKMCDKDESEAFFYADQLAKIGTEEVLSKLLELLRSEDFDEAYLAARALSKMGDNQVALEPLLEVIHSKSNQHRNGAFVEMLEGFDLSNNFVDLFRIYLFGNFKASLLAKELLDSVEFDITPRVLKKAEKHWKHFINNTNAESDDFILKKDEVETMLQEMRDLFNENQ</sequence>
<dbReference type="Proteomes" id="UP001589797">
    <property type="component" value="Unassembled WGS sequence"/>
</dbReference>
<comment type="caution">
    <text evidence="1">The sequence shown here is derived from an EMBL/GenBank/DDBJ whole genome shotgun (WGS) entry which is preliminary data.</text>
</comment>
<evidence type="ECO:0000313" key="2">
    <source>
        <dbReference type="Proteomes" id="UP001589797"/>
    </source>
</evidence>
<protein>
    <submittedName>
        <fullName evidence="1">HEAT repeat domain-containing protein</fullName>
    </submittedName>
</protein>